<sequence>MLNIAQNRFAAAGLAFLLGAGAALAGTTVVDPADDPGEGIVVPETSQVDVTTLNSAIAGTAPSPQLAQAIAAAAPGSPEAQAAVATYLVTLIQAVEVNGLPPMTEEQRDTATAVVARMLERMPGNPQLTSLLAALSG</sequence>
<dbReference type="Proteomes" id="UP000249538">
    <property type="component" value="Unassembled WGS sequence"/>
</dbReference>
<feature type="chain" id="PRO_5016109519" description="Secreted protein" evidence="1">
    <location>
        <begin position="26"/>
        <end position="137"/>
    </location>
</feature>
<evidence type="ECO:0000256" key="1">
    <source>
        <dbReference type="SAM" id="SignalP"/>
    </source>
</evidence>
<feature type="signal peptide" evidence="1">
    <location>
        <begin position="1"/>
        <end position="25"/>
    </location>
</feature>
<evidence type="ECO:0008006" key="4">
    <source>
        <dbReference type="Google" id="ProtNLM"/>
    </source>
</evidence>
<dbReference type="AlphaFoldDB" id="A0A2W7QRC9"/>
<keyword evidence="1" id="KW-0732">Signal</keyword>
<comment type="caution">
    <text evidence="2">The sequence shown here is derived from an EMBL/GenBank/DDBJ whole genome shotgun (WGS) entry which is preliminary data.</text>
</comment>
<dbReference type="RefSeq" id="WP_111467653.1">
    <property type="nucleotide sequence ID" value="NZ_QKZS01000053.1"/>
</dbReference>
<reference evidence="2 3" key="1">
    <citation type="submission" date="2018-06" db="EMBL/GenBank/DDBJ databases">
        <title>Genomic Encyclopedia of Archaeal and Bacterial Type Strains, Phase II (KMG-II): from individual species to whole genera.</title>
        <authorList>
            <person name="Goeker M."/>
        </authorList>
    </citation>
    <scope>NUCLEOTIDE SEQUENCE [LARGE SCALE GENOMIC DNA]</scope>
    <source>
        <strain evidence="2 3">DSM 18774</strain>
    </source>
</reference>
<dbReference type="EMBL" id="QKZS01000053">
    <property type="protein sequence ID" value="PZX46397.1"/>
    <property type="molecule type" value="Genomic_DNA"/>
</dbReference>
<evidence type="ECO:0000313" key="3">
    <source>
        <dbReference type="Proteomes" id="UP000249538"/>
    </source>
</evidence>
<proteinExistence type="predicted"/>
<organism evidence="2 3">
    <name type="scientific">Cereibacter changlensis</name>
    <dbReference type="NCBI Taxonomy" id="402884"/>
    <lineage>
        <taxon>Bacteria</taxon>
        <taxon>Pseudomonadati</taxon>
        <taxon>Pseudomonadota</taxon>
        <taxon>Alphaproteobacteria</taxon>
        <taxon>Rhodobacterales</taxon>
        <taxon>Paracoccaceae</taxon>
        <taxon>Cereibacter</taxon>
    </lineage>
</organism>
<gene>
    <name evidence="2" type="ORF">LX76_04670</name>
</gene>
<accession>A0A2W7QRC9</accession>
<protein>
    <recommendedName>
        <fullName evidence="4">Secreted protein</fullName>
    </recommendedName>
</protein>
<name>A0A2W7QRC9_9RHOB</name>
<evidence type="ECO:0000313" key="2">
    <source>
        <dbReference type="EMBL" id="PZX46397.1"/>
    </source>
</evidence>